<dbReference type="Proteomes" id="UP000095606">
    <property type="component" value="Unassembled WGS sequence"/>
</dbReference>
<dbReference type="EMBL" id="CZAE01000005">
    <property type="protein sequence ID" value="CUO94577.1"/>
    <property type="molecule type" value="Genomic_DNA"/>
</dbReference>
<reference evidence="1 3" key="1">
    <citation type="submission" date="2015-09" db="EMBL/GenBank/DDBJ databases">
        <authorList>
            <consortium name="Pathogen Informatics"/>
        </authorList>
    </citation>
    <scope>NUCLEOTIDE SEQUENCE [LARGE SCALE GENOMIC DNA]</scope>
    <source>
        <strain evidence="1 3">2789STDY5834846</strain>
    </source>
</reference>
<dbReference type="RefSeq" id="WP_055269205.1">
    <property type="nucleotide sequence ID" value="NZ_CAXKYA010000003.1"/>
</dbReference>
<dbReference type="GeneID" id="69589929"/>
<keyword evidence="4" id="KW-1185">Reference proteome</keyword>
<evidence type="ECO:0000313" key="4">
    <source>
        <dbReference type="Proteomes" id="UP001060104"/>
    </source>
</evidence>
<sequence length="302" mass="35261">MKHAIPYLIFLFIFLQSSCKEDNTSSIEEIYVETTFQLKGELPDILLSSSAPNSEKRDLYGIDVLYADMDETPYAYGLFDDLSLAKVKLQKGKKYLFRVMVVPNGKELCYDHLYGDYIDIFRRLVENLGISAGEACPLNNEFYYHKEVHFWKFNNPIISYYYKIYTGYLSDYLAETDNTVDIDMKGMFGNIKLEAKNLLHGQLEFQFLTDFEIPISRSETDYNEPLIYTLTPNKMDTNFIYSLRFWGNGNREMPDDYSFTSNYMVRWIDDNGKSTDLGVYPVKVQRGQETIIKLDLSELLKK</sequence>
<evidence type="ECO:0000313" key="1">
    <source>
        <dbReference type="EMBL" id="CUO94577.1"/>
    </source>
</evidence>
<dbReference type="AlphaFoldDB" id="A0A174J9J9"/>
<name>A0A174J9J9_9BACE</name>
<accession>A0A174J9J9</accession>
<dbReference type="Proteomes" id="UP001060104">
    <property type="component" value="Chromosome"/>
</dbReference>
<protein>
    <submittedName>
        <fullName evidence="1">Uncharacterized protein</fullName>
    </submittedName>
</protein>
<evidence type="ECO:0000313" key="2">
    <source>
        <dbReference type="EMBL" id="UVQ72471.1"/>
    </source>
</evidence>
<organism evidence="1 3">
    <name type="scientific">Bacteroides faecis</name>
    <dbReference type="NCBI Taxonomy" id="674529"/>
    <lineage>
        <taxon>Bacteria</taxon>
        <taxon>Pseudomonadati</taxon>
        <taxon>Bacteroidota</taxon>
        <taxon>Bacteroidia</taxon>
        <taxon>Bacteroidales</taxon>
        <taxon>Bacteroidaceae</taxon>
        <taxon>Bacteroides</taxon>
    </lineage>
</organism>
<dbReference type="EMBL" id="CP103141">
    <property type="protein sequence ID" value="UVQ72471.1"/>
    <property type="molecule type" value="Genomic_DNA"/>
</dbReference>
<reference evidence="2" key="2">
    <citation type="submission" date="2022-08" db="EMBL/GenBank/DDBJ databases">
        <title>Genome Sequencing of Bacteroides fragilis Group Isolates with Nanopore Technology.</title>
        <authorList>
            <person name="Tisza M.J."/>
            <person name="Smith D."/>
            <person name="Dekker J.P."/>
        </authorList>
    </citation>
    <scope>NUCLEOTIDE SEQUENCE</scope>
    <source>
        <strain evidence="2">BFG-527</strain>
    </source>
</reference>
<proteinExistence type="predicted"/>
<gene>
    <name evidence="1" type="ORF">ERS852461_01505</name>
    <name evidence="2" type="ORF">NXY30_15465</name>
</gene>
<evidence type="ECO:0000313" key="3">
    <source>
        <dbReference type="Proteomes" id="UP000095606"/>
    </source>
</evidence>